<proteinExistence type="predicted"/>
<feature type="chain" id="PRO_5019141319" evidence="2">
    <location>
        <begin position="25"/>
        <end position="152"/>
    </location>
</feature>
<accession>A0A419W7N4</accession>
<organism evidence="3 4">
    <name type="scientific">Mangrovibacterium diazotrophicum</name>
    <dbReference type="NCBI Taxonomy" id="1261403"/>
    <lineage>
        <taxon>Bacteria</taxon>
        <taxon>Pseudomonadati</taxon>
        <taxon>Bacteroidota</taxon>
        <taxon>Bacteroidia</taxon>
        <taxon>Marinilabiliales</taxon>
        <taxon>Prolixibacteraceae</taxon>
        <taxon>Mangrovibacterium</taxon>
    </lineage>
</organism>
<dbReference type="EMBL" id="RAPN01000001">
    <property type="protein sequence ID" value="RKD91468.1"/>
    <property type="molecule type" value="Genomic_DNA"/>
</dbReference>
<dbReference type="RefSeq" id="WP_120272766.1">
    <property type="nucleotide sequence ID" value="NZ_RAPN01000001.1"/>
</dbReference>
<evidence type="ECO:0000256" key="2">
    <source>
        <dbReference type="SAM" id="SignalP"/>
    </source>
</evidence>
<evidence type="ECO:0000313" key="4">
    <source>
        <dbReference type="Proteomes" id="UP000283387"/>
    </source>
</evidence>
<comment type="caution">
    <text evidence="3">The sequence shown here is derived from an EMBL/GenBank/DDBJ whole genome shotgun (WGS) entry which is preliminary data.</text>
</comment>
<keyword evidence="1" id="KW-0472">Membrane</keyword>
<sequence>MNGIRYKSAVLLTVFIVAVSFAFAQSDENKTTVSAGKVGSKKWYQLNSKAMVEDSVSVLEAFATELINKSEAVLPGRLKRNYLLVDSVSMELMVKDSVQASWGNKAKYKALALVEDEADSNVWASFLAPLVLLLTLVYSAYSLIKLFVIRED</sequence>
<feature type="transmembrane region" description="Helical" evidence="1">
    <location>
        <begin position="122"/>
        <end position="144"/>
    </location>
</feature>
<keyword evidence="1" id="KW-1133">Transmembrane helix</keyword>
<gene>
    <name evidence="3" type="ORF">BC643_1824</name>
</gene>
<dbReference type="Proteomes" id="UP000283387">
    <property type="component" value="Unassembled WGS sequence"/>
</dbReference>
<keyword evidence="4" id="KW-1185">Reference proteome</keyword>
<evidence type="ECO:0000256" key="1">
    <source>
        <dbReference type="SAM" id="Phobius"/>
    </source>
</evidence>
<reference evidence="3 4" key="1">
    <citation type="submission" date="2018-09" db="EMBL/GenBank/DDBJ databases">
        <title>Genomic Encyclopedia of Archaeal and Bacterial Type Strains, Phase II (KMG-II): from individual species to whole genera.</title>
        <authorList>
            <person name="Goeker M."/>
        </authorList>
    </citation>
    <scope>NUCLEOTIDE SEQUENCE [LARGE SCALE GENOMIC DNA]</scope>
    <source>
        <strain evidence="3 4">DSM 27148</strain>
    </source>
</reference>
<dbReference type="AlphaFoldDB" id="A0A419W7N4"/>
<keyword evidence="1" id="KW-0812">Transmembrane</keyword>
<evidence type="ECO:0000313" key="3">
    <source>
        <dbReference type="EMBL" id="RKD91468.1"/>
    </source>
</evidence>
<keyword evidence="2" id="KW-0732">Signal</keyword>
<feature type="signal peptide" evidence="2">
    <location>
        <begin position="1"/>
        <end position="24"/>
    </location>
</feature>
<protein>
    <submittedName>
        <fullName evidence="3">Uncharacterized protein</fullName>
    </submittedName>
</protein>
<name>A0A419W7N4_9BACT</name>